<evidence type="ECO:0000259" key="2">
    <source>
        <dbReference type="Pfam" id="PF23286"/>
    </source>
</evidence>
<dbReference type="InterPro" id="IPR001611">
    <property type="entry name" value="Leu-rich_rpt"/>
</dbReference>
<dbReference type="AlphaFoldDB" id="A0A103YAK4"/>
<feature type="domain" description="Disease resistance protein RPS4B/Roq1-like leucine-rich repeats" evidence="2">
    <location>
        <begin position="44"/>
        <end position="256"/>
    </location>
</feature>
<sequence>MILRHCWSLKEIHPSIGYHERLVFLAMDYCTSLELFPPIFRMKKLETLILSHCRNLCTFPEIQTSMDNLVKLSFRRSGIEVVPSSIGQYCNNLVSLDLRWCRYLHSIESNFHLLKHLQFLSLKGCDQLKNIPTEGLFDVECCLNVFSLSCSNLQRGAVNEFLGFPRFLRRLSLGGCNLVDEDISTVFCEELSNLRVLDVSRNEFSRLPSSLSQLPHLKFIDVSFCYNLVELPDLPSGISILIAEGCRSLKIGDFPTNHLKWLWKVILPPSNYNGERVLQSMLQGNAIEDYFISILFEECYVPIRGFAREAFTLQLPWNWYNKFSGFLVYVDRWNWYKEEVIVIKDVLGMENGDGVLEVSNKQPLT</sequence>
<dbReference type="InterPro" id="IPR032675">
    <property type="entry name" value="LRR_dom_sf"/>
</dbReference>
<dbReference type="PANTHER" id="PTHR16083:SF83">
    <property type="entry name" value="LEUCINE-RICH REPEAT-CONTAINING PROTEIN 40"/>
    <property type="match status" value="1"/>
</dbReference>
<keyword evidence="1" id="KW-0611">Plant defense</keyword>
<organism evidence="3 4">
    <name type="scientific">Cynara cardunculus var. scolymus</name>
    <name type="common">Globe artichoke</name>
    <name type="synonym">Cynara scolymus</name>
    <dbReference type="NCBI Taxonomy" id="59895"/>
    <lineage>
        <taxon>Eukaryota</taxon>
        <taxon>Viridiplantae</taxon>
        <taxon>Streptophyta</taxon>
        <taxon>Embryophyta</taxon>
        <taxon>Tracheophyta</taxon>
        <taxon>Spermatophyta</taxon>
        <taxon>Magnoliopsida</taxon>
        <taxon>eudicotyledons</taxon>
        <taxon>Gunneridae</taxon>
        <taxon>Pentapetalae</taxon>
        <taxon>asterids</taxon>
        <taxon>campanulids</taxon>
        <taxon>Asterales</taxon>
        <taxon>Asteraceae</taxon>
        <taxon>Carduoideae</taxon>
        <taxon>Cardueae</taxon>
        <taxon>Carduinae</taxon>
        <taxon>Cynara</taxon>
    </lineage>
</organism>
<dbReference type="Gene3D" id="3.80.10.10">
    <property type="entry name" value="Ribonuclease Inhibitor"/>
    <property type="match status" value="2"/>
</dbReference>
<protein>
    <submittedName>
        <fullName evidence="3">Leucine-rich repeat-containing protein</fullName>
    </submittedName>
</protein>
<comment type="caution">
    <text evidence="3">The sequence shown here is derived from an EMBL/GenBank/DDBJ whole genome shotgun (WGS) entry which is preliminary data.</text>
</comment>
<dbReference type="PROSITE" id="PS51450">
    <property type="entry name" value="LRR"/>
    <property type="match status" value="1"/>
</dbReference>
<proteinExistence type="predicted"/>
<name>A0A103YAK4_CYNCS</name>
<accession>A0A103YAK4</accession>
<evidence type="ECO:0000313" key="3">
    <source>
        <dbReference type="EMBL" id="KVI05554.1"/>
    </source>
</evidence>
<dbReference type="SUPFAM" id="SSF52058">
    <property type="entry name" value="L domain-like"/>
    <property type="match status" value="1"/>
</dbReference>
<evidence type="ECO:0000313" key="4">
    <source>
        <dbReference type="Proteomes" id="UP000243975"/>
    </source>
</evidence>
<gene>
    <name evidence="3" type="ORF">Ccrd_016176</name>
</gene>
<evidence type="ECO:0000256" key="1">
    <source>
        <dbReference type="ARBA" id="ARBA00022821"/>
    </source>
</evidence>
<dbReference type="Gramene" id="KVI05554">
    <property type="protein sequence ID" value="KVI05554"/>
    <property type="gene ID" value="Ccrd_016176"/>
</dbReference>
<dbReference type="Proteomes" id="UP000243975">
    <property type="component" value="Unassembled WGS sequence"/>
</dbReference>
<dbReference type="InterPro" id="IPR058546">
    <property type="entry name" value="RPS4B/Roq1-like_LRR"/>
</dbReference>
<reference evidence="3 4" key="1">
    <citation type="journal article" date="2016" name="Sci. Rep.">
        <title>The genome sequence of the outbreeding globe artichoke constructed de novo incorporating a phase-aware low-pass sequencing strategy of F1 progeny.</title>
        <authorList>
            <person name="Scaglione D."/>
            <person name="Reyes-Chin-Wo S."/>
            <person name="Acquadro A."/>
            <person name="Froenicke L."/>
            <person name="Portis E."/>
            <person name="Beitel C."/>
            <person name="Tirone M."/>
            <person name="Mauro R."/>
            <person name="Lo Monaco A."/>
            <person name="Mauromicale G."/>
            <person name="Faccioli P."/>
            <person name="Cattivelli L."/>
            <person name="Rieseberg L."/>
            <person name="Michelmore R."/>
            <person name="Lanteri S."/>
        </authorList>
    </citation>
    <scope>NUCLEOTIDE SEQUENCE [LARGE SCALE GENOMIC DNA]</scope>
    <source>
        <strain evidence="3">2C</strain>
    </source>
</reference>
<dbReference type="PANTHER" id="PTHR16083">
    <property type="entry name" value="LEUCINE RICH REPEAT CONTAINING PROTEIN"/>
    <property type="match status" value="1"/>
</dbReference>
<dbReference type="Pfam" id="PF23286">
    <property type="entry name" value="LRR_13"/>
    <property type="match status" value="1"/>
</dbReference>
<dbReference type="EMBL" id="LEKV01001869">
    <property type="protein sequence ID" value="KVI05554.1"/>
    <property type="molecule type" value="Genomic_DNA"/>
</dbReference>
<keyword evidence="4" id="KW-1185">Reference proteome</keyword>